<evidence type="ECO:0000259" key="6">
    <source>
        <dbReference type="PROSITE" id="PS50209"/>
    </source>
</evidence>
<dbReference type="Pfam" id="PF23679">
    <property type="entry name" value="UPA-FIIND"/>
    <property type="match status" value="1"/>
</dbReference>
<reference evidence="9" key="1">
    <citation type="submission" date="2025-08" db="UniProtKB">
        <authorList>
            <consortium name="RefSeq"/>
        </authorList>
    </citation>
    <scope>IDENTIFICATION</scope>
</reference>
<keyword evidence="8" id="KW-1185">Reference proteome</keyword>
<comment type="subcellular location">
    <subcellularLocation>
        <location evidence="1">Cytoplasm</location>
        <location evidence="1">Cytosol</location>
    </subcellularLocation>
</comment>
<evidence type="ECO:0000256" key="1">
    <source>
        <dbReference type="ARBA" id="ARBA00004514"/>
    </source>
</evidence>
<feature type="domain" description="CARD" evidence="6">
    <location>
        <begin position="379"/>
        <end position="467"/>
    </location>
</feature>
<dbReference type="GO" id="GO:0045087">
    <property type="term" value="P:innate immune response"/>
    <property type="evidence" value="ECO:0007669"/>
    <property type="project" value="UniProtKB-KW"/>
</dbReference>
<proteinExistence type="predicted"/>
<keyword evidence="4" id="KW-0391">Immunity</keyword>
<evidence type="ECO:0000259" key="7">
    <source>
        <dbReference type="PROSITE" id="PS51830"/>
    </source>
</evidence>
<dbReference type="GO" id="GO:0042981">
    <property type="term" value="P:regulation of apoptotic process"/>
    <property type="evidence" value="ECO:0007669"/>
    <property type="project" value="InterPro"/>
</dbReference>
<protein>
    <submittedName>
        <fullName evidence="9">NACHT, LRR and PYD domains-containing protein 1 homolog</fullName>
    </submittedName>
</protein>
<evidence type="ECO:0000256" key="2">
    <source>
        <dbReference type="ARBA" id="ARBA00022490"/>
    </source>
</evidence>
<sequence>MDYDIALVQLQEAVPVSESVAPVKGILGSFVSFIFYLRADQGIFRKESPAAAASDDQDQAQQDPGAQLLSVDTPKEGYHSEDLQKSCEACTEVPDSSHWVLVEPDVSTEKSVSTYSLSSPAGRYECSESGLRWSCAGQVILQYRFTDWQLLAGELPHMQYRPAGPSMDIKLISGELQEIHLPHFLCLGGSQSCLKDAVMVLHKQDSGVCLEKCELSRFHARLVNPSFSLLGLFYSLISLLLPGKEVKIHADVQVYLSSTVPFTFRAYLLPADAHLRQLLDNQELKEGYKGVMLAKGRPENPLQMNEFYVFKTTCNANICPGKLNLRRSDIVPNFSEVHLSEAVDFKMELLSSVDQQQHWEATIWKNECFREKPKQGGESTLDAADFLSRHRAVLIQKVQNVIQIADHMLSQNLINEEVYANIRAAPTEQEKMRRVFDALVSHGAGGKREFLGILQRECPDLLQELGR</sequence>
<dbReference type="Pfam" id="PF13553">
    <property type="entry name" value="FIIND"/>
    <property type="match status" value="1"/>
</dbReference>
<dbReference type="InterPro" id="IPR025307">
    <property type="entry name" value="FIIND_dom"/>
</dbReference>
<dbReference type="Proteomes" id="UP000515152">
    <property type="component" value="Chromosome 23"/>
</dbReference>
<evidence type="ECO:0000256" key="4">
    <source>
        <dbReference type="ARBA" id="ARBA00022859"/>
    </source>
</evidence>
<dbReference type="PROSITE" id="PS51830">
    <property type="entry name" value="FIIND"/>
    <property type="match status" value="1"/>
</dbReference>
<name>A0A8M1KA54_CLUHA</name>
<dbReference type="Pfam" id="PF00619">
    <property type="entry name" value="CARD"/>
    <property type="match status" value="1"/>
</dbReference>
<gene>
    <name evidence="9" type="primary">LOC105902231</name>
</gene>
<dbReference type="OrthoDB" id="8869108at2759"/>
<keyword evidence="5" id="KW-0395">Inflammatory response</keyword>
<dbReference type="GeneID" id="105902231"/>
<keyword evidence="3" id="KW-0399">Innate immunity</keyword>
<keyword evidence="2" id="KW-0963">Cytoplasm</keyword>
<dbReference type="KEGG" id="char:105902231"/>
<dbReference type="AlphaFoldDB" id="A0A8M1KA54"/>
<evidence type="ECO:0000256" key="3">
    <source>
        <dbReference type="ARBA" id="ARBA00022588"/>
    </source>
</evidence>
<dbReference type="InterPro" id="IPR051249">
    <property type="entry name" value="NLRP_Inflammasome"/>
</dbReference>
<evidence type="ECO:0000256" key="5">
    <source>
        <dbReference type="ARBA" id="ARBA00023198"/>
    </source>
</evidence>
<organism evidence="8 9">
    <name type="scientific">Clupea harengus</name>
    <name type="common">Atlantic herring</name>
    <dbReference type="NCBI Taxonomy" id="7950"/>
    <lineage>
        <taxon>Eukaryota</taxon>
        <taxon>Metazoa</taxon>
        <taxon>Chordata</taxon>
        <taxon>Craniata</taxon>
        <taxon>Vertebrata</taxon>
        <taxon>Euteleostomi</taxon>
        <taxon>Actinopterygii</taxon>
        <taxon>Neopterygii</taxon>
        <taxon>Teleostei</taxon>
        <taxon>Clupei</taxon>
        <taxon>Clupeiformes</taxon>
        <taxon>Clupeoidei</taxon>
        <taxon>Clupeidae</taxon>
        <taxon>Clupea</taxon>
    </lineage>
</organism>
<dbReference type="GO" id="GO:0005829">
    <property type="term" value="C:cytosol"/>
    <property type="evidence" value="ECO:0007669"/>
    <property type="project" value="UniProtKB-SubCell"/>
</dbReference>
<evidence type="ECO:0000313" key="8">
    <source>
        <dbReference type="Proteomes" id="UP000515152"/>
    </source>
</evidence>
<dbReference type="PANTHER" id="PTHR46985:SF2">
    <property type="entry name" value="APOPTOSIS-ASSOCIATED SPECK-LIKE PROTEIN CONTAINING A CARD"/>
    <property type="match status" value="1"/>
</dbReference>
<dbReference type="PROSITE" id="PS50209">
    <property type="entry name" value="CARD"/>
    <property type="match status" value="1"/>
</dbReference>
<feature type="domain" description="FIIND" evidence="7">
    <location>
        <begin position="95"/>
        <end position="382"/>
    </location>
</feature>
<evidence type="ECO:0000313" key="9">
    <source>
        <dbReference type="RefSeq" id="XP_042559118.1"/>
    </source>
</evidence>
<dbReference type="PANTHER" id="PTHR46985">
    <property type="entry name" value="NACHT, LRR AND PYD DOMAINS-CONTAINING PROTEIN 1"/>
    <property type="match status" value="1"/>
</dbReference>
<dbReference type="GO" id="GO:0006954">
    <property type="term" value="P:inflammatory response"/>
    <property type="evidence" value="ECO:0007669"/>
    <property type="project" value="UniProtKB-KW"/>
</dbReference>
<dbReference type="RefSeq" id="XP_042559118.1">
    <property type="nucleotide sequence ID" value="XM_042703184.1"/>
</dbReference>
<accession>A0A8M1KA54</accession>
<dbReference type="InterPro" id="IPR001315">
    <property type="entry name" value="CARD"/>
</dbReference>